<dbReference type="GO" id="GO:0033294">
    <property type="term" value="F:ectoine binding"/>
    <property type="evidence" value="ECO:0007669"/>
    <property type="project" value="InterPro"/>
</dbReference>
<sequence>MIGRCRVKELLRTGVVMLNPVKLLALAMAVPFLLCAAVNPVARAAAPESALQRILRTGTVRIGFAAEAPYAYLEPGGRVTGEGPEVARKVFARMGVNNVQMVESEFGMLIHDLKAGRFDVIATGMYILPDRCRQIAFSEPTYRAVNQLGQGLAVRAGNPRNLHAYGDIAIDRTIRLGVVAGTIEHRYARAAGIRDEQIVLFPNAVSAGRSLRAGRIDAYAATAKAVEALVERYPRGLERAKPFYSRIPAAGPETVHYGASGFRFQDADLLAAFNKHLLEFRGTVEHLALVSKFGVTKDELPDLTTAEICRRRG</sequence>
<dbReference type="EMBL" id="BJYZ01000012">
    <property type="protein sequence ID" value="GEO38684.1"/>
    <property type="molecule type" value="Genomic_DNA"/>
</dbReference>
<dbReference type="RefSeq" id="WP_052831749.1">
    <property type="nucleotide sequence ID" value="NZ_BJYZ01000012.1"/>
</dbReference>
<dbReference type="AlphaFoldDB" id="A0A512DQE0"/>
<name>A0A512DQE0_9PROT</name>
<dbReference type="NCBIfam" id="TIGR02995">
    <property type="entry name" value="ectoine_ehuB"/>
    <property type="match status" value="1"/>
</dbReference>
<dbReference type="GO" id="GO:0051470">
    <property type="term" value="P:ectoine transmembrane transport"/>
    <property type="evidence" value="ECO:0007669"/>
    <property type="project" value="InterPro"/>
</dbReference>
<protein>
    <submittedName>
        <fullName evidence="3">Ectoine/hydroxyectoine ABC transporter substrate-binding protein EhuB</fullName>
    </submittedName>
</protein>
<dbReference type="Pfam" id="PF00497">
    <property type="entry name" value="SBP_bac_3"/>
    <property type="match status" value="1"/>
</dbReference>
<dbReference type="PANTHER" id="PTHR35936:SF17">
    <property type="entry name" value="ARGININE-BINDING EXTRACELLULAR PROTEIN ARTP"/>
    <property type="match status" value="1"/>
</dbReference>
<organism evidence="3 4">
    <name type="scientific">Skermanella aerolata</name>
    <dbReference type="NCBI Taxonomy" id="393310"/>
    <lineage>
        <taxon>Bacteria</taxon>
        <taxon>Pseudomonadati</taxon>
        <taxon>Pseudomonadota</taxon>
        <taxon>Alphaproteobacteria</taxon>
        <taxon>Rhodospirillales</taxon>
        <taxon>Azospirillaceae</taxon>
        <taxon>Skermanella</taxon>
    </lineage>
</organism>
<dbReference type="SMART" id="SM00062">
    <property type="entry name" value="PBPb"/>
    <property type="match status" value="1"/>
</dbReference>
<evidence type="ECO:0000259" key="2">
    <source>
        <dbReference type="SMART" id="SM00062"/>
    </source>
</evidence>
<accession>A0A512DQE0</accession>
<reference evidence="3 4" key="1">
    <citation type="submission" date="2019-07" db="EMBL/GenBank/DDBJ databases">
        <title>Whole genome shotgun sequence of Skermanella aerolata NBRC 106429.</title>
        <authorList>
            <person name="Hosoyama A."/>
            <person name="Uohara A."/>
            <person name="Ohji S."/>
            <person name="Ichikawa N."/>
        </authorList>
    </citation>
    <scope>NUCLEOTIDE SEQUENCE [LARGE SCALE GENOMIC DNA]</scope>
    <source>
        <strain evidence="3 4">NBRC 106429</strain>
    </source>
</reference>
<gene>
    <name evidence="3" type="ORF">SAE02_28320</name>
</gene>
<dbReference type="Proteomes" id="UP000321523">
    <property type="component" value="Unassembled WGS sequence"/>
</dbReference>
<evidence type="ECO:0000313" key="3">
    <source>
        <dbReference type="EMBL" id="GEO38684.1"/>
    </source>
</evidence>
<feature type="domain" description="Solute-binding protein family 3/N-terminal" evidence="2">
    <location>
        <begin position="59"/>
        <end position="297"/>
    </location>
</feature>
<keyword evidence="1" id="KW-0732">Signal</keyword>
<dbReference type="SUPFAM" id="SSF53850">
    <property type="entry name" value="Periplasmic binding protein-like II"/>
    <property type="match status" value="1"/>
</dbReference>
<proteinExistence type="predicted"/>
<evidence type="ECO:0000256" key="1">
    <source>
        <dbReference type="ARBA" id="ARBA00022729"/>
    </source>
</evidence>
<keyword evidence="4" id="KW-1185">Reference proteome</keyword>
<dbReference type="InterPro" id="IPR001638">
    <property type="entry name" value="Solute-binding_3/MltF_N"/>
</dbReference>
<comment type="caution">
    <text evidence="3">The sequence shown here is derived from an EMBL/GenBank/DDBJ whole genome shotgun (WGS) entry which is preliminary data.</text>
</comment>
<dbReference type="Gene3D" id="3.40.190.10">
    <property type="entry name" value="Periplasmic binding protein-like II"/>
    <property type="match status" value="2"/>
</dbReference>
<dbReference type="PANTHER" id="PTHR35936">
    <property type="entry name" value="MEMBRANE-BOUND LYTIC MUREIN TRANSGLYCOSYLASE F"/>
    <property type="match status" value="1"/>
</dbReference>
<dbReference type="InterPro" id="IPR014337">
    <property type="entry name" value="Ectoine_EhuB"/>
</dbReference>
<evidence type="ECO:0000313" key="4">
    <source>
        <dbReference type="Proteomes" id="UP000321523"/>
    </source>
</evidence>